<dbReference type="EMBL" id="CM042886">
    <property type="protein sequence ID" value="KAI4342492.1"/>
    <property type="molecule type" value="Genomic_DNA"/>
</dbReference>
<evidence type="ECO:0000313" key="2">
    <source>
        <dbReference type="Proteomes" id="UP001057402"/>
    </source>
</evidence>
<accession>A0ACB9P0P8</accession>
<evidence type="ECO:0000313" key="1">
    <source>
        <dbReference type="EMBL" id="KAI4342492.1"/>
    </source>
</evidence>
<keyword evidence="2" id="KW-1185">Reference proteome</keyword>
<gene>
    <name evidence="1" type="ORF">MLD38_027118</name>
</gene>
<protein>
    <submittedName>
        <fullName evidence="1">Uncharacterized protein</fullName>
    </submittedName>
</protein>
<proteinExistence type="predicted"/>
<organism evidence="1 2">
    <name type="scientific">Melastoma candidum</name>
    <dbReference type="NCBI Taxonomy" id="119954"/>
    <lineage>
        <taxon>Eukaryota</taxon>
        <taxon>Viridiplantae</taxon>
        <taxon>Streptophyta</taxon>
        <taxon>Embryophyta</taxon>
        <taxon>Tracheophyta</taxon>
        <taxon>Spermatophyta</taxon>
        <taxon>Magnoliopsida</taxon>
        <taxon>eudicotyledons</taxon>
        <taxon>Gunneridae</taxon>
        <taxon>Pentapetalae</taxon>
        <taxon>rosids</taxon>
        <taxon>malvids</taxon>
        <taxon>Myrtales</taxon>
        <taxon>Melastomataceae</taxon>
        <taxon>Melastomatoideae</taxon>
        <taxon>Melastomateae</taxon>
        <taxon>Melastoma</taxon>
    </lineage>
</organism>
<comment type="caution">
    <text evidence="1">The sequence shown here is derived from an EMBL/GenBank/DDBJ whole genome shotgun (WGS) entry which is preliminary data.</text>
</comment>
<reference evidence="2" key="1">
    <citation type="journal article" date="2023" name="Front. Plant Sci.">
        <title>Chromosomal-level genome assembly of Melastoma candidum provides insights into trichome evolution.</title>
        <authorList>
            <person name="Zhong Y."/>
            <person name="Wu W."/>
            <person name="Sun C."/>
            <person name="Zou P."/>
            <person name="Liu Y."/>
            <person name="Dai S."/>
            <person name="Zhou R."/>
        </authorList>
    </citation>
    <scope>NUCLEOTIDE SEQUENCE [LARGE SCALE GENOMIC DNA]</scope>
</reference>
<sequence>MKDHTELVSPSKKSSGRDFKDIAWSFWSAASVFSKKWQKWRRKQKAKKQERGSPSVMLPVMKPADHYFGETQSEYGFGRCSCDTDLRFSLDAARFSLDVARMSLDNTRHSFEMPRASWDGHLIGRSSFQWMPMIAAVVEDSPPPACAPRTDMQIPVEMPGSINDDEALPGGSAQTRDYYLDSSTRRRRKSLDRSNPIRKTAAAIVAEMEELKSMKNAKVTPATANHYLQGTGKLTSGDKDSLRDPIPSLNHSDSLQDDWSEMFETALRGNGHVVGNDNQKGAEVKKSRKWGKGRNIWTFIQRRAGERHNKDIENDDS</sequence>
<name>A0ACB9P0P8_9MYRT</name>
<dbReference type="Proteomes" id="UP001057402">
    <property type="component" value="Chromosome 7"/>
</dbReference>